<organism evidence="12 13">
    <name type="scientific">Allomyces macrogynus (strain ATCC 38327)</name>
    <name type="common">Allomyces javanicus var. macrogynus</name>
    <dbReference type="NCBI Taxonomy" id="578462"/>
    <lineage>
        <taxon>Eukaryota</taxon>
        <taxon>Fungi</taxon>
        <taxon>Fungi incertae sedis</taxon>
        <taxon>Blastocladiomycota</taxon>
        <taxon>Blastocladiomycetes</taxon>
        <taxon>Blastocladiales</taxon>
        <taxon>Blastocladiaceae</taxon>
        <taxon>Allomyces</taxon>
    </lineage>
</organism>
<evidence type="ECO:0000256" key="6">
    <source>
        <dbReference type="ARBA" id="ARBA00022801"/>
    </source>
</evidence>
<dbReference type="AlphaFoldDB" id="A0A0L0SYD0"/>
<feature type="region of interest" description="Disordered" evidence="11">
    <location>
        <begin position="979"/>
        <end position="999"/>
    </location>
</feature>
<dbReference type="OrthoDB" id="1723809at2759"/>
<feature type="compositionally biased region" description="Low complexity" evidence="11">
    <location>
        <begin position="227"/>
        <end position="242"/>
    </location>
</feature>
<dbReference type="GO" id="GO:0046872">
    <property type="term" value="F:metal ion binding"/>
    <property type="evidence" value="ECO:0007669"/>
    <property type="project" value="UniProtKB-KW"/>
</dbReference>
<comment type="pathway">
    <text evidence="2">Purine metabolism; IMP biosynthesis via salvage pathway; IMP from AMP: step 1/1.</text>
</comment>
<keyword evidence="7" id="KW-0862">Zinc</keyword>
<evidence type="ECO:0000256" key="8">
    <source>
        <dbReference type="ARBA" id="ARBA00023080"/>
    </source>
</evidence>
<keyword evidence="8" id="KW-0546">Nucleotide metabolism</keyword>
<evidence type="ECO:0000256" key="3">
    <source>
        <dbReference type="ARBA" id="ARBA00006676"/>
    </source>
</evidence>
<dbReference type="VEuPathDB" id="FungiDB:AMAG_11992"/>
<keyword evidence="13" id="KW-1185">Reference proteome</keyword>
<evidence type="ECO:0000256" key="4">
    <source>
        <dbReference type="ARBA" id="ARBA00012775"/>
    </source>
</evidence>
<dbReference type="STRING" id="578462.A0A0L0SYD0"/>
<keyword evidence="5" id="KW-0479">Metal-binding</keyword>
<feature type="region of interest" description="Disordered" evidence="11">
    <location>
        <begin position="167"/>
        <end position="242"/>
    </location>
</feature>
<comment type="cofactor">
    <cofactor evidence="1">
        <name>Zn(2+)</name>
        <dbReference type="ChEBI" id="CHEBI:29105"/>
    </cofactor>
</comment>
<comment type="similarity">
    <text evidence="3">Belongs to the metallo-dependent hydrolases superfamily. Adenosine and AMP deaminases family.</text>
</comment>
<dbReference type="PANTHER" id="PTHR11359:SF0">
    <property type="entry name" value="AMP DEAMINASE"/>
    <property type="match status" value="1"/>
</dbReference>
<evidence type="ECO:0000256" key="9">
    <source>
        <dbReference type="ARBA" id="ARBA00072037"/>
    </source>
</evidence>
<dbReference type="InterPro" id="IPR006329">
    <property type="entry name" value="AMPD"/>
</dbReference>
<dbReference type="PROSITE" id="PS00485">
    <property type="entry name" value="A_DEAMINASE"/>
    <property type="match status" value="1"/>
</dbReference>
<dbReference type="Gene3D" id="3.20.20.140">
    <property type="entry name" value="Metal-dependent hydrolases"/>
    <property type="match status" value="1"/>
</dbReference>
<dbReference type="InterPro" id="IPR006650">
    <property type="entry name" value="A/AMP_deam_AS"/>
</dbReference>
<dbReference type="Pfam" id="PF19326">
    <property type="entry name" value="AMP_deaminase"/>
    <property type="match status" value="1"/>
</dbReference>
<dbReference type="OMA" id="WIASMEP"/>
<dbReference type="EMBL" id="GG745353">
    <property type="protein sequence ID" value="KNE67538.1"/>
    <property type="molecule type" value="Genomic_DNA"/>
</dbReference>
<evidence type="ECO:0000256" key="5">
    <source>
        <dbReference type="ARBA" id="ARBA00022723"/>
    </source>
</evidence>
<evidence type="ECO:0000256" key="1">
    <source>
        <dbReference type="ARBA" id="ARBA00001947"/>
    </source>
</evidence>
<evidence type="ECO:0000256" key="11">
    <source>
        <dbReference type="SAM" id="MobiDB-lite"/>
    </source>
</evidence>
<dbReference type="FunFam" id="3.20.20.140:FF:000035">
    <property type="entry name" value="Probable amp deaminase"/>
    <property type="match status" value="1"/>
</dbReference>
<name>A0A0L0SYD0_ALLM3</name>
<sequence>MSKSPRPFRCTGLPPTACTSHAFATKHPTVPWPEWIASMEPVPDSHHDALGLARSEADHGPSDHARAGRDQIPVDARELTERQSSPPGVFIPSPGNGMEYSSSAALASQMSQLMVDETRGVVLDSSPSARKQDASYFDYKTERILKQEDMHFWTRAQFAETEYESDAIAPLDASKPDSRGTAPNGRPRRPSTPLVARTASIPVGLPTPIPSSLPTAAGAHGDAPLGAPRSADAAPYASPSDPLTSHLQYEVSAELKSILTQFKQCMDLRRTYMDESLQREFDNPKNAPDWTIFPPPPPPTWVPLEGSSAQASLAARREAHDSMEHLATVNNVTLADIAIPGPHPFVYGMGEDGVYQVYRDVDDQLARKPVSRVHSLKQYFQDLDLMIDVISDGPAKSFAYRRLNYLESKFQMYNLLNESREVAECKGCPHRDIYNVRKVDTHIHHSACMNQKHLLRFIKAKLRKCPDDVVIFRDGKHLTLAQVFESLNLTAYDLSIDTLDMHAHRDTFHRFDAFNKKYSPVGESRLREVFMKTDNLIGGRYLAELTKEVISDLEGSKYQHAEWRISIYGRSKDEWDKLAKWVVNNKLFSNNVRWLVQVPRLYSVYKTTGAVNSFQDFIANLFEPLFEVTQDPTTHPELHVFLQRVIGFDSVDDESKAERRIHRKYPFPKFWTMPLQPPYSYYLYYMYANLTTLNQWRKAREFNTFVLRPHAGEAGDTDHLASAFLTSQSIAHGILLRKVPALQYLYYLMQIGIAMSPLSNNALFLTYDRNPFPQFFQRGLHVSLSTDDPLQFHYTREPLIEEYSIAAQIFRLGSVDLCELARNSVLMSGWEAELKRRWLGARYHLSGPDGNSIHATNVPSIRMTYRYLTLLEELQLVLSAADAPASDAALYLYHQPPGDARTESPVVMTPVAVRVISDLADSSLRNSVDALPQSANGDVAMFPGGAALPATPVTGLVAASARPPPVAAFPGHSLAYQQVAAGKETRSRNGSSPDQEHHL</sequence>
<proteinExistence type="inferred from homology"/>
<dbReference type="GO" id="GO:0032264">
    <property type="term" value="P:IMP salvage"/>
    <property type="evidence" value="ECO:0007669"/>
    <property type="project" value="UniProtKB-UniPathway"/>
</dbReference>
<accession>A0A0L0SYD0</accession>
<evidence type="ECO:0000256" key="7">
    <source>
        <dbReference type="ARBA" id="ARBA00022833"/>
    </source>
</evidence>
<feature type="compositionally biased region" description="Basic and acidic residues" evidence="11">
    <location>
        <begin position="43"/>
        <end position="69"/>
    </location>
</feature>
<dbReference type="InterPro" id="IPR032466">
    <property type="entry name" value="Metal_Hydrolase"/>
</dbReference>
<dbReference type="GO" id="GO:0003876">
    <property type="term" value="F:AMP deaminase activity"/>
    <property type="evidence" value="ECO:0007669"/>
    <property type="project" value="UniProtKB-EC"/>
</dbReference>
<dbReference type="PANTHER" id="PTHR11359">
    <property type="entry name" value="AMP DEAMINASE"/>
    <property type="match status" value="1"/>
</dbReference>
<gene>
    <name evidence="12" type="ORF">AMAG_11992</name>
</gene>
<keyword evidence="6" id="KW-0378">Hydrolase</keyword>
<dbReference type="NCBIfam" id="TIGR01429">
    <property type="entry name" value="AMP_deaminase"/>
    <property type="match status" value="1"/>
</dbReference>
<dbReference type="CDD" id="cd01319">
    <property type="entry name" value="AMPD"/>
    <property type="match status" value="1"/>
</dbReference>
<dbReference type="GO" id="GO:0005829">
    <property type="term" value="C:cytosol"/>
    <property type="evidence" value="ECO:0007669"/>
    <property type="project" value="TreeGrafter"/>
</dbReference>
<evidence type="ECO:0000256" key="10">
    <source>
        <dbReference type="ARBA" id="ARBA00078830"/>
    </source>
</evidence>
<dbReference type="GO" id="GO:0046033">
    <property type="term" value="P:AMP metabolic process"/>
    <property type="evidence" value="ECO:0007669"/>
    <property type="project" value="TreeGrafter"/>
</dbReference>
<dbReference type="FunFam" id="4.10.800.20:FF:000001">
    <property type="entry name" value="AMP deaminase"/>
    <property type="match status" value="1"/>
</dbReference>
<dbReference type="Gene3D" id="4.10.800.20">
    <property type="match status" value="1"/>
</dbReference>
<evidence type="ECO:0000313" key="12">
    <source>
        <dbReference type="EMBL" id="KNE67538.1"/>
    </source>
</evidence>
<dbReference type="EC" id="3.5.4.6" evidence="4"/>
<evidence type="ECO:0000256" key="2">
    <source>
        <dbReference type="ARBA" id="ARBA00004955"/>
    </source>
</evidence>
<dbReference type="SUPFAM" id="SSF51556">
    <property type="entry name" value="Metallo-dependent hydrolases"/>
    <property type="match status" value="1"/>
</dbReference>
<dbReference type="UniPathway" id="UPA00591">
    <property type="reaction ID" value="UER00663"/>
</dbReference>
<protein>
    <recommendedName>
        <fullName evidence="9">AMP deaminase</fullName>
        <ecNumber evidence="4">3.5.4.6</ecNumber>
    </recommendedName>
    <alternativeName>
        <fullName evidence="10">Myoadenylate deaminase</fullName>
    </alternativeName>
</protein>
<dbReference type="eggNOG" id="KOG1096">
    <property type="taxonomic scope" value="Eukaryota"/>
</dbReference>
<dbReference type="Proteomes" id="UP000054350">
    <property type="component" value="Unassembled WGS sequence"/>
</dbReference>
<reference evidence="12 13" key="1">
    <citation type="submission" date="2009-11" db="EMBL/GenBank/DDBJ databases">
        <title>Annotation of Allomyces macrogynus ATCC 38327.</title>
        <authorList>
            <consortium name="The Broad Institute Genome Sequencing Platform"/>
            <person name="Russ C."/>
            <person name="Cuomo C."/>
            <person name="Burger G."/>
            <person name="Gray M.W."/>
            <person name="Holland P.W.H."/>
            <person name="King N."/>
            <person name="Lang F.B.F."/>
            <person name="Roger A.J."/>
            <person name="Ruiz-Trillo I."/>
            <person name="Young S.K."/>
            <person name="Zeng Q."/>
            <person name="Gargeya S."/>
            <person name="Fitzgerald M."/>
            <person name="Haas B."/>
            <person name="Abouelleil A."/>
            <person name="Alvarado L."/>
            <person name="Arachchi H.M."/>
            <person name="Berlin A."/>
            <person name="Chapman S.B."/>
            <person name="Gearin G."/>
            <person name="Goldberg J."/>
            <person name="Griggs A."/>
            <person name="Gujja S."/>
            <person name="Hansen M."/>
            <person name="Heiman D."/>
            <person name="Howarth C."/>
            <person name="Larimer J."/>
            <person name="Lui A."/>
            <person name="MacDonald P.J.P."/>
            <person name="McCowen C."/>
            <person name="Montmayeur A."/>
            <person name="Murphy C."/>
            <person name="Neiman D."/>
            <person name="Pearson M."/>
            <person name="Priest M."/>
            <person name="Roberts A."/>
            <person name="Saif S."/>
            <person name="Shea T."/>
            <person name="Sisk P."/>
            <person name="Stolte C."/>
            <person name="Sykes S."/>
            <person name="Wortman J."/>
            <person name="Nusbaum C."/>
            <person name="Birren B."/>
        </authorList>
    </citation>
    <scope>NUCLEOTIDE SEQUENCE [LARGE SCALE GENOMIC DNA]</scope>
    <source>
        <strain evidence="12 13">ATCC 38327</strain>
    </source>
</reference>
<evidence type="ECO:0000313" key="13">
    <source>
        <dbReference type="Proteomes" id="UP000054350"/>
    </source>
</evidence>
<feature type="region of interest" description="Disordered" evidence="11">
    <location>
        <begin position="40"/>
        <end position="95"/>
    </location>
</feature>
<reference evidence="13" key="2">
    <citation type="submission" date="2009-11" db="EMBL/GenBank/DDBJ databases">
        <title>The Genome Sequence of Allomyces macrogynus strain ATCC 38327.</title>
        <authorList>
            <consortium name="The Broad Institute Genome Sequencing Platform"/>
            <person name="Russ C."/>
            <person name="Cuomo C."/>
            <person name="Shea T."/>
            <person name="Young S.K."/>
            <person name="Zeng Q."/>
            <person name="Koehrsen M."/>
            <person name="Haas B."/>
            <person name="Borodovsky M."/>
            <person name="Guigo R."/>
            <person name="Alvarado L."/>
            <person name="Berlin A."/>
            <person name="Borenstein D."/>
            <person name="Chen Z."/>
            <person name="Engels R."/>
            <person name="Freedman E."/>
            <person name="Gellesch M."/>
            <person name="Goldberg J."/>
            <person name="Griggs A."/>
            <person name="Gujja S."/>
            <person name="Heiman D."/>
            <person name="Hepburn T."/>
            <person name="Howarth C."/>
            <person name="Jen D."/>
            <person name="Larson L."/>
            <person name="Lewis B."/>
            <person name="Mehta T."/>
            <person name="Park D."/>
            <person name="Pearson M."/>
            <person name="Roberts A."/>
            <person name="Saif S."/>
            <person name="Shenoy N."/>
            <person name="Sisk P."/>
            <person name="Stolte C."/>
            <person name="Sykes S."/>
            <person name="Walk T."/>
            <person name="White J."/>
            <person name="Yandava C."/>
            <person name="Burger G."/>
            <person name="Gray M.W."/>
            <person name="Holland P.W.H."/>
            <person name="King N."/>
            <person name="Lang F.B.F."/>
            <person name="Roger A.J."/>
            <person name="Ruiz-Trillo I."/>
            <person name="Lander E."/>
            <person name="Nusbaum C."/>
        </authorList>
    </citation>
    <scope>NUCLEOTIDE SEQUENCE [LARGE SCALE GENOMIC DNA]</scope>
    <source>
        <strain evidence="13">ATCC 38327</strain>
    </source>
</reference>